<evidence type="ECO:0000313" key="4">
    <source>
        <dbReference type="EMBL" id="GAH73723.1"/>
    </source>
</evidence>
<dbReference type="Pfam" id="PF06253">
    <property type="entry name" value="MTTB"/>
    <property type="match status" value="1"/>
</dbReference>
<organism evidence="4">
    <name type="scientific">marine sediment metagenome</name>
    <dbReference type="NCBI Taxonomy" id="412755"/>
    <lineage>
        <taxon>unclassified sequences</taxon>
        <taxon>metagenomes</taxon>
        <taxon>ecological metagenomes</taxon>
    </lineage>
</organism>
<reference evidence="4" key="1">
    <citation type="journal article" date="2014" name="Front. Microbiol.">
        <title>High frequency of phylogenetically diverse reductive dehalogenase-homologous genes in deep subseafloor sedimentary metagenomes.</title>
        <authorList>
            <person name="Kawai M."/>
            <person name="Futagami T."/>
            <person name="Toyoda A."/>
            <person name="Takaki Y."/>
            <person name="Nishi S."/>
            <person name="Hori S."/>
            <person name="Arai W."/>
            <person name="Tsubouchi T."/>
            <person name="Morono Y."/>
            <person name="Uchiyama I."/>
            <person name="Ito T."/>
            <person name="Fujiyama A."/>
            <person name="Inagaki F."/>
            <person name="Takami H."/>
        </authorList>
    </citation>
    <scope>NUCLEOTIDE SEQUENCE</scope>
    <source>
        <strain evidence="4">Expedition CK06-06</strain>
    </source>
</reference>
<protein>
    <recommendedName>
        <fullName evidence="5">Trimethylamine methyltransferase</fullName>
    </recommendedName>
</protein>
<comment type="caution">
    <text evidence="4">The sequence shown here is derived from an EMBL/GenBank/DDBJ whole genome shotgun (WGS) entry which is preliminary data.</text>
</comment>
<dbReference type="InterPro" id="IPR038601">
    <property type="entry name" value="MttB-like_sf"/>
</dbReference>
<evidence type="ECO:0000256" key="3">
    <source>
        <dbReference type="ARBA" id="ARBA00022679"/>
    </source>
</evidence>
<proteinExistence type="inferred from homology"/>
<keyword evidence="2" id="KW-0489">Methyltransferase</keyword>
<dbReference type="GO" id="GO:0008168">
    <property type="term" value="F:methyltransferase activity"/>
    <property type="evidence" value="ECO:0007669"/>
    <property type="project" value="UniProtKB-KW"/>
</dbReference>
<dbReference type="AlphaFoldDB" id="X1JVA4"/>
<gene>
    <name evidence="4" type="ORF">S03H2_43860</name>
</gene>
<accession>X1JVA4</accession>
<sequence length="119" mass="13381">MAIRELKGGQYKVLTDDQIKHIHEATLEVLGDIGVRVEYRPALELMADCGCNVDFDKRIVTIPEYVLRKALQSAPSRFTLYGRKPEFNIQVNTQNVYTIGGSSALFVLDLDGKRRPATL</sequence>
<feature type="non-terminal residue" evidence="4">
    <location>
        <position position="119"/>
    </location>
</feature>
<comment type="similarity">
    <text evidence="1">Belongs to the trimethylamine methyltransferase family.</text>
</comment>
<name>X1JVA4_9ZZZZ</name>
<dbReference type="Gene3D" id="3.20.20.480">
    <property type="entry name" value="Trimethylamine methyltransferase-like"/>
    <property type="match status" value="1"/>
</dbReference>
<dbReference type="EMBL" id="BARU01027393">
    <property type="protein sequence ID" value="GAH73723.1"/>
    <property type="molecule type" value="Genomic_DNA"/>
</dbReference>
<keyword evidence="3" id="KW-0808">Transferase</keyword>
<evidence type="ECO:0000256" key="2">
    <source>
        <dbReference type="ARBA" id="ARBA00022603"/>
    </source>
</evidence>
<dbReference type="InterPro" id="IPR010426">
    <property type="entry name" value="MTTB_MeTrfase"/>
</dbReference>
<dbReference type="GO" id="GO:0015948">
    <property type="term" value="P:methanogenesis"/>
    <property type="evidence" value="ECO:0007669"/>
    <property type="project" value="InterPro"/>
</dbReference>
<dbReference type="GO" id="GO:0032259">
    <property type="term" value="P:methylation"/>
    <property type="evidence" value="ECO:0007669"/>
    <property type="project" value="UniProtKB-KW"/>
</dbReference>
<evidence type="ECO:0008006" key="5">
    <source>
        <dbReference type="Google" id="ProtNLM"/>
    </source>
</evidence>
<evidence type="ECO:0000256" key="1">
    <source>
        <dbReference type="ARBA" id="ARBA00007137"/>
    </source>
</evidence>